<proteinExistence type="predicted"/>
<protein>
    <submittedName>
        <fullName evidence="1">Uncharacterized protein</fullName>
    </submittedName>
</protein>
<dbReference type="AlphaFoldDB" id="A0A0V1BZ95"/>
<accession>A0A0V1BZ95</accession>
<dbReference type="EMBL" id="JYDH01000004">
    <property type="protein sequence ID" value="KRY42365.1"/>
    <property type="molecule type" value="Genomic_DNA"/>
</dbReference>
<reference evidence="1 2" key="1">
    <citation type="submission" date="2015-01" db="EMBL/GenBank/DDBJ databases">
        <title>Evolution of Trichinella species and genotypes.</title>
        <authorList>
            <person name="Korhonen P.K."/>
            <person name="Edoardo P."/>
            <person name="Giuseppe L.R."/>
            <person name="Gasser R.B."/>
        </authorList>
    </citation>
    <scope>NUCLEOTIDE SEQUENCE [LARGE SCALE GENOMIC DNA]</scope>
    <source>
        <strain evidence="1">ISS3</strain>
    </source>
</reference>
<comment type="caution">
    <text evidence="1">The sequence shown here is derived from an EMBL/GenBank/DDBJ whole genome shotgun (WGS) entry which is preliminary data.</text>
</comment>
<dbReference type="InParanoid" id="A0A0V1BZ95"/>
<evidence type="ECO:0000313" key="1">
    <source>
        <dbReference type="EMBL" id="KRY42365.1"/>
    </source>
</evidence>
<keyword evidence="2" id="KW-1185">Reference proteome</keyword>
<name>A0A0V1BZ95_TRISP</name>
<sequence length="73" mass="8067">MIRAAFSNGVLRNPGVPRACSQVPRCIFTSANCLRINPSTLLTISDVHTGSKIWQFLLTTRPSCFAVNSNWET</sequence>
<dbReference type="Proteomes" id="UP000054776">
    <property type="component" value="Unassembled WGS sequence"/>
</dbReference>
<gene>
    <name evidence="1" type="ORF">T01_12974</name>
</gene>
<organism evidence="1 2">
    <name type="scientific">Trichinella spiralis</name>
    <name type="common">Trichina worm</name>
    <dbReference type="NCBI Taxonomy" id="6334"/>
    <lineage>
        <taxon>Eukaryota</taxon>
        <taxon>Metazoa</taxon>
        <taxon>Ecdysozoa</taxon>
        <taxon>Nematoda</taxon>
        <taxon>Enoplea</taxon>
        <taxon>Dorylaimia</taxon>
        <taxon>Trichinellida</taxon>
        <taxon>Trichinellidae</taxon>
        <taxon>Trichinella</taxon>
    </lineage>
</organism>
<evidence type="ECO:0000313" key="2">
    <source>
        <dbReference type="Proteomes" id="UP000054776"/>
    </source>
</evidence>